<name>A0ABW6SXJ3_9ACTN</name>
<comment type="caution">
    <text evidence="2">The sequence shown here is derived from an EMBL/GenBank/DDBJ whole genome shotgun (WGS) entry which is preliminary data.</text>
</comment>
<evidence type="ECO:0008006" key="4">
    <source>
        <dbReference type="Google" id="ProtNLM"/>
    </source>
</evidence>
<sequence>MRPILVIPLLLCGLAVAACTKAPEGTGIASANQGTASAHPSASPAGDPAAFVRCMREHGQTMQDLGPNEPLRLIPPRGELERAWRTALQACQRFLPEGMRENGPPPEELEQLRAFAVCMRAHDIEMTDPDPADGNMTIKGRFANVTRAQLDSDPVYKAAIEACKDKLPQEQKEGK</sequence>
<gene>
    <name evidence="2" type="ORF">ACFYXI_29500</name>
</gene>
<dbReference type="PROSITE" id="PS51257">
    <property type="entry name" value="PROKAR_LIPOPROTEIN"/>
    <property type="match status" value="1"/>
</dbReference>
<evidence type="ECO:0000313" key="3">
    <source>
        <dbReference type="Proteomes" id="UP001602013"/>
    </source>
</evidence>
<evidence type="ECO:0000313" key="2">
    <source>
        <dbReference type="EMBL" id="MFF3669731.1"/>
    </source>
</evidence>
<dbReference type="Proteomes" id="UP001602013">
    <property type="component" value="Unassembled WGS sequence"/>
</dbReference>
<protein>
    <recommendedName>
        <fullName evidence="4">Lipoprotein</fullName>
    </recommendedName>
</protein>
<dbReference type="EMBL" id="JBIASD010000024">
    <property type="protein sequence ID" value="MFF3669731.1"/>
    <property type="molecule type" value="Genomic_DNA"/>
</dbReference>
<reference evidence="2 3" key="1">
    <citation type="submission" date="2024-10" db="EMBL/GenBank/DDBJ databases">
        <title>The Natural Products Discovery Center: Release of the First 8490 Sequenced Strains for Exploring Actinobacteria Biosynthetic Diversity.</title>
        <authorList>
            <person name="Kalkreuter E."/>
            <person name="Kautsar S.A."/>
            <person name="Yang D."/>
            <person name="Bader C.D."/>
            <person name="Teijaro C.N."/>
            <person name="Fluegel L."/>
            <person name="Davis C.M."/>
            <person name="Simpson J.R."/>
            <person name="Lauterbach L."/>
            <person name="Steele A.D."/>
            <person name="Gui C."/>
            <person name="Meng S."/>
            <person name="Li G."/>
            <person name="Viehrig K."/>
            <person name="Ye F."/>
            <person name="Su P."/>
            <person name="Kiefer A.F."/>
            <person name="Nichols A."/>
            <person name="Cepeda A.J."/>
            <person name="Yan W."/>
            <person name="Fan B."/>
            <person name="Jiang Y."/>
            <person name="Adhikari A."/>
            <person name="Zheng C.-J."/>
            <person name="Schuster L."/>
            <person name="Cowan T.M."/>
            <person name="Smanski M.J."/>
            <person name="Chevrette M.G."/>
            <person name="De Carvalho L.P.S."/>
            <person name="Shen B."/>
        </authorList>
    </citation>
    <scope>NUCLEOTIDE SEQUENCE [LARGE SCALE GENOMIC DNA]</scope>
    <source>
        <strain evidence="2 3">NPDC002173</strain>
    </source>
</reference>
<feature type="signal peptide" evidence="1">
    <location>
        <begin position="1"/>
        <end position="17"/>
    </location>
</feature>
<keyword evidence="1" id="KW-0732">Signal</keyword>
<organism evidence="2 3">
    <name type="scientific">Microtetraspora malaysiensis</name>
    <dbReference type="NCBI Taxonomy" id="161358"/>
    <lineage>
        <taxon>Bacteria</taxon>
        <taxon>Bacillati</taxon>
        <taxon>Actinomycetota</taxon>
        <taxon>Actinomycetes</taxon>
        <taxon>Streptosporangiales</taxon>
        <taxon>Streptosporangiaceae</taxon>
        <taxon>Microtetraspora</taxon>
    </lineage>
</organism>
<keyword evidence="3" id="KW-1185">Reference proteome</keyword>
<feature type="chain" id="PRO_5046401891" description="Lipoprotein" evidence="1">
    <location>
        <begin position="18"/>
        <end position="175"/>
    </location>
</feature>
<evidence type="ECO:0000256" key="1">
    <source>
        <dbReference type="SAM" id="SignalP"/>
    </source>
</evidence>
<accession>A0ABW6SXJ3</accession>
<proteinExistence type="predicted"/>
<dbReference type="RefSeq" id="WP_387416010.1">
    <property type="nucleotide sequence ID" value="NZ_CP191998.1"/>
</dbReference>